<keyword evidence="2" id="KW-1133">Transmembrane helix</keyword>
<keyword evidence="5" id="KW-1185">Reference proteome</keyword>
<accession>A0ABX2H662</accession>
<dbReference type="PANTHER" id="PTHR34700:SF4">
    <property type="entry name" value="PHAGE-LIKE ELEMENT PBSX PROTEIN XKDP"/>
    <property type="match status" value="1"/>
</dbReference>
<dbReference type="SUPFAM" id="SSF54106">
    <property type="entry name" value="LysM domain"/>
    <property type="match status" value="1"/>
</dbReference>
<dbReference type="RefSeq" id="WP_173769794.1">
    <property type="nucleotide sequence ID" value="NZ_JAAITS010000024.1"/>
</dbReference>
<feature type="region of interest" description="Disordered" evidence="1">
    <location>
        <begin position="285"/>
        <end position="407"/>
    </location>
</feature>
<dbReference type="SMART" id="SM00257">
    <property type="entry name" value="LysM"/>
    <property type="match status" value="1"/>
</dbReference>
<dbReference type="CDD" id="cd00118">
    <property type="entry name" value="LysM"/>
    <property type="match status" value="1"/>
</dbReference>
<name>A0ABX2H662_9FIRM</name>
<organism evidence="4 5">
    <name type="scientific">Blautia faecis</name>
    <dbReference type="NCBI Taxonomy" id="871665"/>
    <lineage>
        <taxon>Bacteria</taxon>
        <taxon>Bacillati</taxon>
        <taxon>Bacillota</taxon>
        <taxon>Clostridia</taxon>
        <taxon>Lachnospirales</taxon>
        <taxon>Lachnospiraceae</taxon>
        <taxon>Blautia</taxon>
    </lineage>
</organism>
<dbReference type="PROSITE" id="PS51782">
    <property type="entry name" value="LYSM"/>
    <property type="match status" value="1"/>
</dbReference>
<feature type="compositionally biased region" description="Polar residues" evidence="1">
    <location>
        <begin position="322"/>
        <end position="334"/>
    </location>
</feature>
<protein>
    <submittedName>
        <fullName evidence="4">LysM peptidoglycan-binding domain-containing protein</fullName>
    </submittedName>
</protein>
<keyword evidence="2" id="KW-0812">Transmembrane</keyword>
<proteinExistence type="predicted"/>
<comment type="caution">
    <text evidence="4">The sequence shown here is derived from an EMBL/GenBank/DDBJ whole genome shotgun (WGS) entry which is preliminary data.</text>
</comment>
<dbReference type="InterPro" id="IPR018392">
    <property type="entry name" value="LysM"/>
</dbReference>
<feature type="domain" description="LysM" evidence="3">
    <location>
        <begin position="412"/>
        <end position="459"/>
    </location>
</feature>
<dbReference type="InterPro" id="IPR036779">
    <property type="entry name" value="LysM_dom_sf"/>
</dbReference>
<dbReference type="Pfam" id="PF01476">
    <property type="entry name" value="LysM"/>
    <property type="match status" value="1"/>
</dbReference>
<keyword evidence="2" id="KW-0472">Membrane</keyword>
<sequence>MIEVIYKEEKQEAKNGENLFNLPRNIRQVGLTTGNMRIYIEDYVYTFLTRLARNAVGSRKEQGCVAVFTGETKWNNGITYLFIRGALMVEDMEAASDHIDFSEKIWAKIQEDQAKYFPGQEITGWFFSRPQMYMETDELLTRIHLRYFGGEKVLMLMEPTEKEEAFFFFENGLMVRQRGYYIYYEKNPLMQEYMIEKNKDFAPEFTENVSDEAVVSFRKIIRNKKTKKAEKTEEKPQEEMERTSVFSYAATACLVLAVLAVGAGFYRNYGGLPVQPEDDYAVTVMSGKTEEDASEEKQAENDTNQIQDVSKQEKSPEEQLERNASVTPQITQEAADTEISDETGNSWQDSESDFANEAEAAEQTETEEPAETVDQTETFSQEADERKIKKQSTNAEEQTDSSAQTSSDGIYETYVIKPGDTLYQISISHYGNMDAIPEICRLNNLEENQVIYPGQMIVLP</sequence>
<feature type="compositionally biased region" description="Acidic residues" evidence="1">
    <location>
        <begin position="350"/>
        <end position="371"/>
    </location>
</feature>
<feature type="compositionally biased region" description="Polar residues" evidence="1">
    <location>
        <begin position="391"/>
        <end position="407"/>
    </location>
</feature>
<gene>
    <name evidence="4" type="ORF">G5B17_09505</name>
</gene>
<evidence type="ECO:0000313" key="5">
    <source>
        <dbReference type="Proteomes" id="UP001644719"/>
    </source>
</evidence>
<dbReference type="PANTHER" id="PTHR34700">
    <property type="entry name" value="POTASSIUM BINDING PROTEIN KBP"/>
    <property type="match status" value="1"/>
</dbReference>
<dbReference type="Proteomes" id="UP001644719">
    <property type="component" value="Unassembled WGS sequence"/>
</dbReference>
<feature type="transmembrane region" description="Helical" evidence="2">
    <location>
        <begin position="245"/>
        <end position="266"/>
    </location>
</feature>
<evidence type="ECO:0000259" key="3">
    <source>
        <dbReference type="PROSITE" id="PS51782"/>
    </source>
</evidence>
<dbReference type="EMBL" id="JAAITS010000024">
    <property type="protein sequence ID" value="NSG85667.1"/>
    <property type="molecule type" value="Genomic_DNA"/>
</dbReference>
<reference evidence="4 5" key="1">
    <citation type="journal article" date="2020" name="Cell Host Microbe">
        <title>Functional and Genomic Variation between Human-Derived Isolates of Lachnospiraceae Reveals Inter- and Intra-Species Diversity.</title>
        <authorList>
            <person name="Sorbara M.T."/>
            <person name="Littmann E.R."/>
            <person name="Fontana E."/>
            <person name="Moody T.U."/>
            <person name="Kohout C.E."/>
            <person name="Gjonbalaj M."/>
            <person name="Eaton V."/>
            <person name="Seok R."/>
            <person name="Leiner I.M."/>
            <person name="Pamer E.G."/>
        </authorList>
    </citation>
    <scope>NUCLEOTIDE SEQUENCE [LARGE SCALE GENOMIC DNA]</scope>
    <source>
        <strain evidence="4 5">MSK.17.74</strain>
    </source>
</reference>
<dbReference type="Gene3D" id="3.10.350.10">
    <property type="entry name" value="LysM domain"/>
    <property type="match status" value="1"/>
</dbReference>
<feature type="compositionally biased region" description="Basic and acidic residues" evidence="1">
    <location>
        <begin position="310"/>
        <end position="321"/>
    </location>
</feature>
<feature type="compositionally biased region" description="Basic and acidic residues" evidence="1">
    <location>
        <begin position="288"/>
        <end position="300"/>
    </location>
</feature>
<evidence type="ECO:0000256" key="1">
    <source>
        <dbReference type="SAM" id="MobiDB-lite"/>
    </source>
</evidence>
<evidence type="ECO:0000256" key="2">
    <source>
        <dbReference type="SAM" id="Phobius"/>
    </source>
</evidence>
<evidence type="ECO:0000313" key="4">
    <source>
        <dbReference type="EMBL" id="NSG85667.1"/>
    </source>
</evidence>
<dbReference type="InterPro" id="IPR052196">
    <property type="entry name" value="Bact_Kbp"/>
</dbReference>